<dbReference type="AlphaFoldDB" id="A0A6L6XRU0"/>
<evidence type="ECO:0000313" key="7">
    <source>
        <dbReference type="Proteomes" id="UP000473525"/>
    </source>
</evidence>
<dbReference type="EMBL" id="WSEK01000004">
    <property type="protein sequence ID" value="MVQ50064.1"/>
    <property type="molecule type" value="Genomic_DNA"/>
</dbReference>
<dbReference type="PROSITE" id="PS50977">
    <property type="entry name" value="HTH_TETR_2"/>
    <property type="match status" value="1"/>
</dbReference>
<dbReference type="GO" id="GO:0003700">
    <property type="term" value="F:DNA-binding transcription factor activity"/>
    <property type="evidence" value="ECO:0007669"/>
    <property type="project" value="TreeGrafter"/>
</dbReference>
<keyword evidence="1" id="KW-0805">Transcription regulation</keyword>
<dbReference type="Gene3D" id="1.10.10.60">
    <property type="entry name" value="Homeodomain-like"/>
    <property type="match status" value="1"/>
</dbReference>
<protein>
    <submittedName>
        <fullName evidence="6">Mycofactocin system transcriptional regulator</fullName>
    </submittedName>
</protein>
<organism evidence="6 7">
    <name type="scientific">Nocardioides agri</name>
    <dbReference type="NCBI Taxonomy" id="2682843"/>
    <lineage>
        <taxon>Bacteria</taxon>
        <taxon>Bacillati</taxon>
        <taxon>Actinomycetota</taxon>
        <taxon>Actinomycetes</taxon>
        <taxon>Propionibacteriales</taxon>
        <taxon>Nocardioidaceae</taxon>
        <taxon>Nocardioides</taxon>
    </lineage>
</organism>
<evidence type="ECO:0000256" key="4">
    <source>
        <dbReference type="PROSITE-ProRule" id="PRU00335"/>
    </source>
</evidence>
<evidence type="ECO:0000256" key="2">
    <source>
        <dbReference type="ARBA" id="ARBA00023125"/>
    </source>
</evidence>
<dbReference type="Pfam" id="PF17754">
    <property type="entry name" value="TetR_C_14"/>
    <property type="match status" value="1"/>
</dbReference>
<dbReference type="InterPro" id="IPR050109">
    <property type="entry name" value="HTH-type_TetR-like_transc_reg"/>
</dbReference>
<dbReference type="InterPro" id="IPR023851">
    <property type="entry name" value="Tscrpt_reg_TetR-type"/>
</dbReference>
<evidence type="ECO:0000313" key="6">
    <source>
        <dbReference type="EMBL" id="MVQ50064.1"/>
    </source>
</evidence>
<dbReference type="PANTHER" id="PTHR30055">
    <property type="entry name" value="HTH-TYPE TRANSCRIPTIONAL REGULATOR RUTR"/>
    <property type="match status" value="1"/>
</dbReference>
<proteinExistence type="predicted"/>
<accession>A0A6L6XRU0</accession>
<keyword evidence="2 4" id="KW-0238">DNA-binding</keyword>
<dbReference type="Proteomes" id="UP000473525">
    <property type="component" value="Unassembled WGS sequence"/>
</dbReference>
<dbReference type="Pfam" id="PF00440">
    <property type="entry name" value="TetR_N"/>
    <property type="match status" value="1"/>
</dbReference>
<keyword evidence="7" id="KW-1185">Reference proteome</keyword>
<dbReference type="Gene3D" id="1.10.357.10">
    <property type="entry name" value="Tetracycline Repressor, domain 2"/>
    <property type="match status" value="1"/>
</dbReference>
<dbReference type="SUPFAM" id="SSF46689">
    <property type="entry name" value="Homeodomain-like"/>
    <property type="match status" value="1"/>
</dbReference>
<evidence type="ECO:0000256" key="3">
    <source>
        <dbReference type="ARBA" id="ARBA00023163"/>
    </source>
</evidence>
<reference evidence="6 7" key="1">
    <citation type="submission" date="2019-12" db="EMBL/GenBank/DDBJ databases">
        <authorList>
            <person name="Huq M.A."/>
        </authorList>
    </citation>
    <scope>NUCLEOTIDE SEQUENCE [LARGE SCALE GENOMIC DNA]</scope>
    <source>
        <strain evidence="6 7">MAH-18</strain>
    </source>
</reference>
<name>A0A6L6XRU0_9ACTN</name>
<dbReference type="PRINTS" id="PR00455">
    <property type="entry name" value="HTHTETR"/>
</dbReference>
<evidence type="ECO:0000259" key="5">
    <source>
        <dbReference type="PROSITE" id="PS50977"/>
    </source>
</evidence>
<sequence>MAEMEQVPGPGRPEATSHAAIEQAAFRLFAERGFDGTTLDDIATAVGVSRRTLFRYYPSKNDIPWGQFDRTLESFRQILRALPQDLPVAEVVQQGVLRFNEFDPDADPPHAERMRLLLETPTLLAHSVLRYAEWRAVIAEYVAERHGVAPTDPLPETVSQVCLALALSAYVLWLRDPGPTLAERLDRSLADLRAYLD</sequence>
<dbReference type="RefSeq" id="WP_157342904.1">
    <property type="nucleotide sequence ID" value="NZ_WSEK01000004.1"/>
</dbReference>
<comment type="caution">
    <text evidence="6">The sequence shown here is derived from an EMBL/GenBank/DDBJ whole genome shotgun (WGS) entry which is preliminary data.</text>
</comment>
<dbReference type="NCBIfam" id="TIGR03968">
    <property type="entry name" value="mycofact_TetR"/>
    <property type="match status" value="1"/>
</dbReference>
<dbReference type="InterPro" id="IPR041347">
    <property type="entry name" value="MftR_C"/>
</dbReference>
<dbReference type="PANTHER" id="PTHR30055:SF238">
    <property type="entry name" value="MYCOFACTOCIN BIOSYNTHESIS TRANSCRIPTIONAL REGULATOR MFTR-RELATED"/>
    <property type="match status" value="1"/>
</dbReference>
<keyword evidence="3" id="KW-0804">Transcription</keyword>
<dbReference type="InterPro" id="IPR001647">
    <property type="entry name" value="HTH_TetR"/>
</dbReference>
<dbReference type="InterPro" id="IPR009057">
    <property type="entry name" value="Homeodomain-like_sf"/>
</dbReference>
<evidence type="ECO:0000256" key="1">
    <source>
        <dbReference type="ARBA" id="ARBA00023015"/>
    </source>
</evidence>
<gene>
    <name evidence="6" type="primary">mftR</name>
    <name evidence="6" type="ORF">GON03_12815</name>
</gene>
<dbReference type="GO" id="GO:0000976">
    <property type="term" value="F:transcription cis-regulatory region binding"/>
    <property type="evidence" value="ECO:0007669"/>
    <property type="project" value="TreeGrafter"/>
</dbReference>
<feature type="DNA-binding region" description="H-T-H motif" evidence="4">
    <location>
        <begin position="38"/>
        <end position="57"/>
    </location>
</feature>
<feature type="domain" description="HTH tetR-type" evidence="5">
    <location>
        <begin position="15"/>
        <end position="75"/>
    </location>
</feature>